<feature type="transmembrane region" description="Helical" evidence="1">
    <location>
        <begin position="125"/>
        <end position="153"/>
    </location>
</feature>
<proteinExistence type="predicted"/>
<protein>
    <submittedName>
        <fullName evidence="2">Uncharacterized membrane protein</fullName>
    </submittedName>
</protein>
<dbReference type="InterPro" id="IPR018692">
    <property type="entry name" value="DUF2189"/>
</dbReference>
<evidence type="ECO:0000313" key="3">
    <source>
        <dbReference type="Proteomes" id="UP000183371"/>
    </source>
</evidence>
<organism evidence="2 3">
    <name type="scientific">Pseudovibrio denitrificans</name>
    <dbReference type="NCBI Taxonomy" id="258256"/>
    <lineage>
        <taxon>Bacteria</taxon>
        <taxon>Pseudomonadati</taxon>
        <taxon>Pseudomonadota</taxon>
        <taxon>Alphaproteobacteria</taxon>
        <taxon>Hyphomicrobiales</taxon>
        <taxon>Stappiaceae</taxon>
        <taxon>Pseudovibrio</taxon>
    </lineage>
</organism>
<dbReference type="RefSeq" id="WP_083417146.1">
    <property type="nucleotide sequence ID" value="NZ_FPBD01000006.1"/>
</dbReference>
<keyword evidence="3" id="KW-1185">Reference proteome</keyword>
<keyword evidence="1" id="KW-1133">Transmembrane helix</keyword>
<reference evidence="3" key="1">
    <citation type="submission" date="2016-10" db="EMBL/GenBank/DDBJ databases">
        <authorList>
            <person name="Varghese N."/>
            <person name="Submissions S."/>
        </authorList>
    </citation>
    <scope>NUCLEOTIDE SEQUENCE [LARGE SCALE GENOMIC DNA]</scope>
    <source>
        <strain evidence="3">DSM 17465</strain>
    </source>
</reference>
<dbReference type="AlphaFoldDB" id="A0A1I7CPZ6"/>
<feature type="transmembrane region" description="Helical" evidence="1">
    <location>
        <begin position="48"/>
        <end position="70"/>
    </location>
</feature>
<dbReference type="Pfam" id="PF09955">
    <property type="entry name" value="DUF2189"/>
    <property type="match status" value="1"/>
</dbReference>
<keyword evidence="1" id="KW-0472">Membrane</keyword>
<accession>A0A1I7CPZ6</accession>
<name>A0A1I7CPZ6_9HYPH</name>
<feature type="transmembrane region" description="Helical" evidence="1">
    <location>
        <begin position="235"/>
        <end position="255"/>
    </location>
</feature>
<feature type="transmembrane region" description="Helical" evidence="1">
    <location>
        <begin position="173"/>
        <end position="196"/>
    </location>
</feature>
<evidence type="ECO:0000256" key="1">
    <source>
        <dbReference type="SAM" id="Phobius"/>
    </source>
</evidence>
<gene>
    <name evidence="2" type="ORF">SAMN05444141_106248</name>
</gene>
<sequence>MSDNHLTVPAGAQNPQNKLAKPIVRQVTLEDITSSLKLGILDFVKTPVIGLTFGAFFMIGGILVTLLSFWVDMSYISYPLACGFLLLGPFAALGLYEASRRLQAGETPRMSGLFTLMWEQRRGEIAWMAFVVIFIQFLWMFKVHLLLALFLGMQGYGTFVQFAQTIFETSDGLLFLAAGHLVGAFFAVLLFAVSVVSFPILLDTELDFVTAMITSVKVVTGSPVVMVGWGLLITAILMVSMIPAFIGLLVTLPVLGHTTWHLYKRVVTFEDAK</sequence>
<feature type="transmembrane region" description="Helical" evidence="1">
    <location>
        <begin position="208"/>
        <end position="229"/>
    </location>
</feature>
<dbReference type="EMBL" id="FPBD01000006">
    <property type="protein sequence ID" value="SFU01409.1"/>
    <property type="molecule type" value="Genomic_DNA"/>
</dbReference>
<dbReference type="Proteomes" id="UP000183371">
    <property type="component" value="Unassembled WGS sequence"/>
</dbReference>
<keyword evidence="1" id="KW-0812">Transmembrane</keyword>
<feature type="transmembrane region" description="Helical" evidence="1">
    <location>
        <begin position="76"/>
        <end position="96"/>
    </location>
</feature>
<evidence type="ECO:0000313" key="2">
    <source>
        <dbReference type="EMBL" id="SFU01409.1"/>
    </source>
</evidence>